<evidence type="ECO:0000259" key="9">
    <source>
        <dbReference type="Pfam" id="PF17102"/>
    </source>
</evidence>
<name>A0ABU7S4Q6_9ACTN</name>
<evidence type="ECO:0000259" key="6">
    <source>
        <dbReference type="Pfam" id="PF11380"/>
    </source>
</evidence>
<dbReference type="PANTHER" id="PTHR24045:SF0">
    <property type="entry name" value="N-ACETYLGLUCOSAMINE-1-PHOSPHOTRANSFERASE SUBUNITS ALPHA_BETA"/>
    <property type="match status" value="1"/>
</dbReference>
<keyword evidence="4" id="KW-0270">Exopolysaccharide synthesis</keyword>
<dbReference type="Pfam" id="PF00534">
    <property type="entry name" value="Glycos_transf_1"/>
    <property type="match status" value="1"/>
</dbReference>
<evidence type="ECO:0000313" key="11">
    <source>
        <dbReference type="EMBL" id="MEE6263733.1"/>
    </source>
</evidence>
<dbReference type="Pfam" id="PF17102">
    <property type="entry name" value="Stealth_CR3"/>
    <property type="match status" value="1"/>
</dbReference>
<comment type="similarity">
    <text evidence="1">Belongs to the stealth family.</text>
</comment>
<reference evidence="11 12" key="1">
    <citation type="submission" date="2024-01" db="EMBL/GenBank/DDBJ databases">
        <title>Genome insights into Plantactinospora sonchi sp. nov.</title>
        <authorList>
            <person name="Wang L."/>
        </authorList>
    </citation>
    <scope>NUCLEOTIDE SEQUENCE [LARGE SCALE GENOMIC DNA]</scope>
    <source>
        <strain evidence="11 12">NEAU-QY2</strain>
    </source>
</reference>
<dbReference type="Pfam" id="PF17101">
    <property type="entry name" value="Stealth_CR1"/>
    <property type="match status" value="1"/>
</dbReference>
<gene>
    <name evidence="11" type="ORF">V1633_35210</name>
</gene>
<feature type="domain" description="Glycosyl transferase family 1" evidence="5">
    <location>
        <begin position="201"/>
        <end position="354"/>
    </location>
</feature>
<dbReference type="Pfam" id="PF17103">
    <property type="entry name" value="Stealth_CR4"/>
    <property type="match status" value="1"/>
</dbReference>
<evidence type="ECO:0000259" key="10">
    <source>
        <dbReference type="Pfam" id="PF17103"/>
    </source>
</evidence>
<sequence length="938" mass="104137">MTADAMGGTERAILTQADHLAQRHTVEVLSVYRTSKESFYRADDRVRVRYLIDQTGPTPRPTRPSTVSDADFDRLFRSAPRLMPASWDENANRLFELELERGLRSIDTDVLVTCSPALMAVATTYAPPSVVTVHQEHRPSQFRGPTGQPLFEYVPRLDALVLLTDRTRDWFADTFAAAVPRLEVIPNGMAEGFRPRSGLHNPIVMMAARMHKEKQVDHAIRAFSKVVATHPDWTLRIFGDGPLITPHRRLAADLGLHDQVQFMGPTPRIVEEWSKASIALLTSRDGEALPLVLLEAFAAGVPAVAYDIETGPGEIITHGRNGFLVTAEDEDGVAEALSTLIADEQLRREFGANALQASEAYRLGPIMDRWEQLYTELVAARDSHEQGRADRIAIWLNRTGGSGFAPAAPRPGPVTSGEDVSAVEARIQQAIPGLVRSGGRLAVVRDDMVPADATYANLATVAGVLERYGIPYWTVPDPGLRHRVAVGEEQRPAVLTALSEGFAEAPVYVETLAVQSKVTGVTLAACLAGDLRAATAAGFRVFKPTVSTSRTLRYGPGYGCDLEFWPETEDGTGVRPIRRTIIGHTIPRGSTTPATIRVRDRDYPTIEGFAQRFVNEVDFPIDVVYTWVDGNDPQWIARKDEVLTSMGRPPTEAAGGQARFRDREELRYSLRSIDMYAPWVRNIYLVTAGQTPAWLDASHPRIRVVDHLELFGDRGKLPTFNSHAIESQLHHIDGLAEHFIYFNDDFFLGRPVSPKLFFHANGVAQFFLSPTRIPMVEVSEQDDFNFSAAKNNRRLIRNLSGRTLIQGLLHAPYPMRRSVGYDLDREFPDEVARTAASQLRAHSDVSIASSLHHYYGFLTQRAVPGNLVMQYVNTGDPLEHPMLTKILVTRENDTFCLNDTHHGDLDADTQGRVVSAFLESYFPVASQFERGGSRNLTR</sequence>
<feature type="domain" description="Stealth protein CR3 conserved region 3" evidence="9">
    <location>
        <begin position="810"/>
        <end position="856"/>
    </location>
</feature>
<keyword evidence="2" id="KW-0328">Glycosyltransferase</keyword>
<feature type="domain" description="Stealth protein CR2 conserved region 2" evidence="6">
    <location>
        <begin position="659"/>
        <end position="764"/>
    </location>
</feature>
<dbReference type="SUPFAM" id="SSF53756">
    <property type="entry name" value="UDP-Glycosyltransferase/glycogen phosphorylase"/>
    <property type="match status" value="1"/>
</dbReference>
<feature type="domain" description="Stealth protein CR1 conserved region 1" evidence="8">
    <location>
        <begin position="619"/>
        <end position="646"/>
    </location>
</feature>
<dbReference type="Pfam" id="PF13439">
    <property type="entry name" value="Glyco_transf_4"/>
    <property type="match status" value="1"/>
</dbReference>
<dbReference type="InterPro" id="IPR031356">
    <property type="entry name" value="Stealth_CR4"/>
</dbReference>
<protein>
    <submittedName>
        <fullName evidence="11">Stealth conserved region 3 domain-containing protein</fullName>
    </submittedName>
</protein>
<dbReference type="Pfam" id="PF11380">
    <property type="entry name" value="Stealth_CR2"/>
    <property type="match status" value="1"/>
</dbReference>
<evidence type="ECO:0000259" key="5">
    <source>
        <dbReference type="Pfam" id="PF00534"/>
    </source>
</evidence>
<feature type="domain" description="Glycosyltransferase subfamily 4-like N-terminal" evidence="7">
    <location>
        <begin position="6"/>
        <end position="188"/>
    </location>
</feature>
<dbReference type="InterPro" id="IPR028098">
    <property type="entry name" value="Glyco_trans_4-like_N"/>
</dbReference>
<accession>A0ABU7S4Q6</accession>
<evidence type="ECO:0000256" key="1">
    <source>
        <dbReference type="ARBA" id="ARBA00007583"/>
    </source>
</evidence>
<evidence type="ECO:0000256" key="2">
    <source>
        <dbReference type="ARBA" id="ARBA00022676"/>
    </source>
</evidence>
<evidence type="ECO:0000256" key="4">
    <source>
        <dbReference type="ARBA" id="ARBA00023169"/>
    </source>
</evidence>
<evidence type="ECO:0000313" key="12">
    <source>
        <dbReference type="Proteomes" id="UP001332243"/>
    </source>
</evidence>
<evidence type="ECO:0000259" key="8">
    <source>
        <dbReference type="Pfam" id="PF17101"/>
    </source>
</evidence>
<dbReference type="InterPro" id="IPR021520">
    <property type="entry name" value="Stealth_CR2"/>
</dbReference>
<dbReference type="InterPro" id="IPR001296">
    <property type="entry name" value="Glyco_trans_1"/>
</dbReference>
<dbReference type="EMBL" id="JAZGQK010000042">
    <property type="protein sequence ID" value="MEE6263733.1"/>
    <property type="molecule type" value="Genomic_DNA"/>
</dbReference>
<dbReference type="Gene3D" id="3.40.50.2000">
    <property type="entry name" value="Glycogen Phosphorylase B"/>
    <property type="match status" value="2"/>
</dbReference>
<dbReference type="InterPro" id="IPR047141">
    <property type="entry name" value="Stealth"/>
</dbReference>
<organism evidence="11 12">
    <name type="scientific">Plantactinospora sonchi</name>
    <dbReference type="NCBI Taxonomy" id="1544735"/>
    <lineage>
        <taxon>Bacteria</taxon>
        <taxon>Bacillati</taxon>
        <taxon>Actinomycetota</taxon>
        <taxon>Actinomycetes</taxon>
        <taxon>Micromonosporales</taxon>
        <taxon>Micromonosporaceae</taxon>
        <taxon>Plantactinospora</taxon>
    </lineage>
</organism>
<dbReference type="InterPro" id="IPR031357">
    <property type="entry name" value="Stealth_CR3"/>
</dbReference>
<evidence type="ECO:0000256" key="3">
    <source>
        <dbReference type="ARBA" id="ARBA00022679"/>
    </source>
</evidence>
<proteinExistence type="inferred from homology"/>
<evidence type="ECO:0000259" key="7">
    <source>
        <dbReference type="Pfam" id="PF13439"/>
    </source>
</evidence>
<keyword evidence="12" id="KW-1185">Reference proteome</keyword>
<dbReference type="Proteomes" id="UP001332243">
    <property type="component" value="Unassembled WGS sequence"/>
</dbReference>
<dbReference type="InterPro" id="IPR031358">
    <property type="entry name" value="Stealth_CR1"/>
</dbReference>
<dbReference type="RefSeq" id="WP_331218548.1">
    <property type="nucleotide sequence ID" value="NZ_JAZGQK010000042.1"/>
</dbReference>
<comment type="caution">
    <text evidence="11">The sequence shown here is derived from an EMBL/GenBank/DDBJ whole genome shotgun (WGS) entry which is preliminary data.</text>
</comment>
<dbReference type="PANTHER" id="PTHR24045">
    <property type="match status" value="1"/>
</dbReference>
<feature type="domain" description="Stealth protein CR4 conserved region 4" evidence="10">
    <location>
        <begin position="885"/>
        <end position="934"/>
    </location>
</feature>
<keyword evidence="3" id="KW-0808">Transferase</keyword>